<keyword evidence="2 5" id="KW-0812">Transmembrane</keyword>
<reference evidence="6" key="1">
    <citation type="submission" date="2021-12" db="EMBL/GenBank/DDBJ databases">
        <title>Prjna785345.</title>
        <authorList>
            <person name="Rujirawat T."/>
            <person name="Krajaejun T."/>
        </authorList>
    </citation>
    <scope>NUCLEOTIDE SEQUENCE</scope>
    <source>
        <strain evidence="6">Pi057C3</strain>
    </source>
</reference>
<gene>
    <name evidence="6" type="ORF">P43SY_001320</name>
</gene>
<comment type="caution">
    <text evidence="6">The sequence shown here is derived from an EMBL/GenBank/DDBJ whole genome shotgun (WGS) entry which is preliminary data.</text>
</comment>
<name>A0AAD5LK87_PYTIN</name>
<evidence type="ECO:0000256" key="5">
    <source>
        <dbReference type="SAM" id="Phobius"/>
    </source>
</evidence>
<organism evidence="6 7">
    <name type="scientific">Pythium insidiosum</name>
    <name type="common">Pythiosis disease agent</name>
    <dbReference type="NCBI Taxonomy" id="114742"/>
    <lineage>
        <taxon>Eukaryota</taxon>
        <taxon>Sar</taxon>
        <taxon>Stramenopiles</taxon>
        <taxon>Oomycota</taxon>
        <taxon>Peronosporomycetes</taxon>
        <taxon>Pythiales</taxon>
        <taxon>Pythiaceae</taxon>
        <taxon>Pythium</taxon>
    </lineage>
</organism>
<evidence type="ECO:0000256" key="2">
    <source>
        <dbReference type="ARBA" id="ARBA00022692"/>
    </source>
</evidence>
<keyword evidence="4 5" id="KW-0472">Membrane</keyword>
<accession>A0AAD5LK87</accession>
<keyword evidence="7" id="KW-1185">Reference proteome</keyword>
<evidence type="ECO:0008006" key="8">
    <source>
        <dbReference type="Google" id="ProtNLM"/>
    </source>
</evidence>
<feature type="transmembrane region" description="Helical" evidence="5">
    <location>
        <begin position="38"/>
        <end position="58"/>
    </location>
</feature>
<dbReference type="AlphaFoldDB" id="A0AAD5LK87"/>
<dbReference type="Proteomes" id="UP001209570">
    <property type="component" value="Unassembled WGS sequence"/>
</dbReference>
<feature type="transmembrane region" description="Helical" evidence="5">
    <location>
        <begin position="6"/>
        <end position="26"/>
    </location>
</feature>
<evidence type="ECO:0000313" key="7">
    <source>
        <dbReference type="Proteomes" id="UP001209570"/>
    </source>
</evidence>
<evidence type="ECO:0000256" key="1">
    <source>
        <dbReference type="ARBA" id="ARBA00004141"/>
    </source>
</evidence>
<dbReference type="InterPro" id="IPR006603">
    <property type="entry name" value="PQ-loop_rpt"/>
</dbReference>
<keyword evidence="3 5" id="KW-1133">Transmembrane helix</keyword>
<comment type="subcellular location">
    <subcellularLocation>
        <location evidence="1">Membrane</location>
        <topology evidence="1">Multi-pass membrane protein</topology>
    </subcellularLocation>
</comment>
<sequence>MGSEVFNVLGLLGSSIIAASLVPQIYKIWRTKSATDISYGYSCLFITGSILIVTYGLGEGLWPVWIPGSFELCGGITTMTLKWLYSNNTDEAPRDLESDAQADQAIQTQFAGVALTPRA</sequence>
<proteinExistence type="predicted"/>
<evidence type="ECO:0000256" key="4">
    <source>
        <dbReference type="ARBA" id="ARBA00023136"/>
    </source>
</evidence>
<dbReference type="Gene3D" id="1.20.1280.290">
    <property type="match status" value="1"/>
</dbReference>
<evidence type="ECO:0000313" key="6">
    <source>
        <dbReference type="EMBL" id="KAJ0401382.1"/>
    </source>
</evidence>
<dbReference type="Pfam" id="PF04193">
    <property type="entry name" value="PQ-loop"/>
    <property type="match status" value="1"/>
</dbReference>
<dbReference type="EMBL" id="JAKCXM010000130">
    <property type="protein sequence ID" value="KAJ0401382.1"/>
    <property type="molecule type" value="Genomic_DNA"/>
</dbReference>
<protein>
    <recommendedName>
        <fullName evidence="8">MtN3-like protein</fullName>
    </recommendedName>
</protein>
<dbReference type="GO" id="GO:0016020">
    <property type="term" value="C:membrane"/>
    <property type="evidence" value="ECO:0007669"/>
    <property type="project" value="UniProtKB-SubCell"/>
</dbReference>
<evidence type="ECO:0000256" key="3">
    <source>
        <dbReference type="ARBA" id="ARBA00022989"/>
    </source>
</evidence>